<dbReference type="Proteomes" id="UP000031586">
    <property type="component" value="Unassembled WGS sequence"/>
</dbReference>
<gene>
    <name evidence="1" type="ORF">H735_09950</name>
</gene>
<accession>A0A0C1WAA6</accession>
<sequence length="222" mass="24763">MTNTAKITELKSIVDQIKSGINDKYLNVMKSVSLAFGEPMGDNPFSGSCLYLNHLLCEGLKEKGFDAHYVGGAASFGFNKSGNGYCEYGYVTQEQMQMYRAMGYTIDDLPFMGHAWVEVPSLNVIVDLTLMHLESVINDDNKMNGLPPETEFLIDTNKLVLEQSELITRDAVWDFNAGCSYVKTDSITHEAKRRSELLLEKIGYAELIHKQGGPEAVNVQFL</sequence>
<protein>
    <submittedName>
        <fullName evidence="1">Uncharacterized protein</fullName>
    </submittedName>
</protein>
<evidence type="ECO:0000313" key="1">
    <source>
        <dbReference type="EMBL" id="KIF53242.1"/>
    </source>
</evidence>
<proteinExistence type="predicted"/>
<dbReference type="AlphaFoldDB" id="A0A0C1WAA6"/>
<reference evidence="1 2" key="1">
    <citation type="submission" date="2014-07" db="EMBL/GenBank/DDBJ databases">
        <title>Unique and conserved regions in Vibrio harveyi and related species in comparison with the shrimp pathogen Vibrio harveyi CAIM 1792.</title>
        <authorList>
            <person name="Espinoza-Valles I."/>
            <person name="Vora G."/>
            <person name="Leekitcharoenphon P."/>
            <person name="Ussery D."/>
            <person name="Hoj L."/>
            <person name="Gomez-Gil B."/>
        </authorList>
    </citation>
    <scope>NUCLEOTIDE SEQUENCE [LARGE SCALE GENOMIC DNA]</scope>
    <source>
        <strain evidence="2">CAIM 1854 / LMG 25443</strain>
    </source>
</reference>
<evidence type="ECO:0000313" key="2">
    <source>
        <dbReference type="Proteomes" id="UP000031586"/>
    </source>
</evidence>
<comment type="caution">
    <text evidence="1">The sequence shown here is derived from an EMBL/GenBank/DDBJ whole genome shotgun (WGS) entry which is preliminary data.</text>
</comment>
<name>A0A0C1WAA6_9VIBR</name>
<dbReference type="PATRIC" id="fig|1229493.5.peg.1075"/>
<dbReference type="EMBL" id="JPRD01000015">
    <property type="protein sequence ID" value="KIF53242.1"/>
    <property type="molecule type" value="Genomic_DNA"/>
</dbReference>
<organism evidence="1 2">
    <name type="scientific">Vibrio owensii CAIM 1854 = LMG 25443</name>
    <dbReference type="NCBI Taxonomy" id="1229493"/>
    <lineage>
        <taxon>Bacteria</taxon>
        <taxon>Pseudomonadati</taxon>
        <taxon>Pseudomonadota</taxon>
        <taxon>Gammaproteobacteria</taxon>
        <taxon>Vibrionales</taxon>
        <taxon>Vibrionaceae</taxon>
        <taxon>Vibrio</taxon>
    </lineage>
</organism>
<dbReference type="RefSeq" id="WP_020194431.1">
    <property type="nucleotide sequence ID" value="NZ_BAOH01000005.1"/>
</dbReference>